<reference evidence="7" key="2">
    <citation type="submission" date="2017-02" db="UniProtKB">
        <authorList>
            <consortium name="WormBaseParasite"/>
        </authorList>
    </citation>
    <scope>IDENTIFICATION</scope>
</reference>
<dbReference type="STRING" id="6313.A0A0K0D015"/>
<evidence type="ECO:0000256" key="2">
    <source>
        <dbReference type="ARBA" id="ARBA00007589"/>
    </source>
</evidence>
<reference evidence="6" key="1">
    <citation type="submission" date="2012-09" db="EMBL/GenBank/DDBJ databases">
        <authorList>
            <person name="Martin A.A."/>
        </authorList>
    </citation>
    <scope>NUCLEOTIDE SEQUENCE</scope>
</reference>
<dbReference type="Proteomes" id="UP000035642">
    <property type="component" value="Unassembled WGS sequence"/>
</dbReference>
<comment type="pathway">
    <text evidence="1">Cofactor biosynthesis; molybdopterin biosynthesis.</text>
</comment>
<keyword evidence="4" id="KW-0501">Molybdenum cofactor biosynthesis</keyword>
<dbReference type="InterPro" id="IPR008284">
    <property type="entry name" value="MoCF_biosynth_CS"/>
</dbReference>
<sequence>VRFLTHATHSSFAVSDSCAAGTREDLGGPAVVQLIEKSAILHDHKVVSTVIVPDEMDLIEAALIERCKYSDVIITTGGTGFSKRDVTPEATINVVDRRCTGLEVALHAHSLAHTPMAALSRAVAGIRDKTVIVNMPGGVRAVQVF</sequence>
<dbReference type="NCBIfam" id="TIGR00177">
    <property type="entry name" value="molyb_syn"/>
    <property type="match status" value="1"/>
</dbReference>
<comment type="similarity">
    <text evidence="2">In the N-terminal section; belongs to the MoaB/Mog family.</text>
</comment>
<keyword evidence="6" id="KW-1185">Reference proteome</keyword>
<dbReference type="InterPro" id="IPR036425">
    <property type="entry name" value="MoaB/Mog-like_dom_sf"/>
</dbReference>
<dbReference type="CDD" id="cd00886">
    <property type="entry name" value="MogA_MoaB"/>
    <property type="match status" value="1"/>
</dbReference>
<dbReference type="AlphaFoldDB" id="A0A0K0D015"/>
<dbReference type="GO" id="GO:0061599">
    <property type="term" value="F:molybdopterin molybdotransferase activity"/>
    <property type="evidence" value="ECO:0007669"/>
    <property type="project" value="UniProtKB-EC"/>
</dbReference>
<evidence type="ECO:0000256" key="4">
    <source>
        <dbReference type="ARBA" id="ARBA00023150"/>
    </source>
</evidence>
<dbReference type="Pfam" id="PF00994">
    <property type="entry name" value="MoCF_biosynth"/>
    <property type="match status" value="1"/>
</dbReference>
<dbReference type="SUPFAM" id="SSF53218">
    <property type="entry name" value="Molybdenum cofactor biosynthesis proteins"/>
    <property type="match status" value="1"/>
</dbReference>
<evidence type="ECO:0000256" key="1">
    <source>
        <dbReference type="ARBA" id="ARBA00005046"/>
    </source>
</evidence>
<proteinExistence type="inferred from homology"/>
<dbReference type="EC" id="2.10.1.1" evidence="3"/>
<accession>A0A0K0D015</accession>
<evidence type="ECO:0000259" key="5">
    <source>
        <dbReference type="SMART" id="SM00852"/>
    </source>
</evidence>
<dbReference type="Gene3D" id="3.40.980.10">
    <property type="entry name" value="MoaB/Mog-like domain"/>
    <property type="match status" value="1"/>
</dbReference>
<evidence type="ECO:0000256" key="3">
    <source>
        <dbReference type="ARBA" id="ARBA00013269"/>
    </source>
</evidence>
<feature type="domain" description="MoaB/Mog" evidence="5">
    <location>
        <begin position="10"/>
        <end position="130"/>
    </location>
</feature>
<organism evidence="6 7">
    <name type="scientific">Angiostrongylus cantonensis</name>
    <name type="common">Rat lungworm</name>
    <dbReference type="NCBI Taxonomy" id="6313"/>
    <lineage>
        <taxon>Eukaryota</taxon>
        <taxon>Metazoa</taxon>
        <taxon>Ecdysozoa</taxon>
        <taxon>Nematoda</taxon>
        <taxon>Chromadorea</taxon>
        <taxon>Rhabditida</taxon>
        <taxon>Rhabditina</taxon>
        <taxon>Rhabditomorpha</taxon>
        <taxon>Strongyloidea</taxon>
        <taxon>Metastrongylidae</taxon>
        <taxon>Angiostrongylus</taxon>
    </lineage>
</organism>
<dbReference type="InterPro" id="IPR051920">
    <property type="entry name" value="MPT_Adenylyltrnsfr/MoaC-Rel"/>
</dbReference>
<dbReference type="PANTHER" id="PTHR43764">
    <property type="entry name" value="MOLYBDENUM COFACTOR BIOSYNTHESIS"/>
    <property type="match status" value="1"/>
</dbReference>
<dbReference type="InterPro" id="IPR001453">
    <property type="entry name" value="MoaB/Mog_dom"/>
</dbReference>
<dbReference type="PROSITE" id="PS01078">
    <property type="entry name" value="MOCF_BIOSYNTHESIS_1"/>
    <property type="match status" value="1"/>
</dbReference>
<protein>
    <recommendedName>
        <fullName evidence="3">molybdopterin molybdotransferase</fullName>
        <ecNumber evidence="3">2.10.1.1</ecNumber>
    </recommendedName>
</protein>
<dbReference type="SMART" id="SM00852">
    <property type="entry name" value="MoCF_biosynth"/>
    <property type="match status" value="1"/>
</dbReference>
<evidence type="ECO:0000313" key="6">
    <source>
        <dbReference type="Proteomes" id="UP000035642"/>
    </source>
</evidence>
<evidence type="ECO:0000313" key="7">
    <source>
        <dbReference type="WBParaSite" id="ACAC_0000338101-mRNA-1"/>
    </source>
</evidence>
<dbReference type="PANTHER" id="PTHR43764:SF1">
    <property type="entry name" value="MOLYBDOPTERIN MOLYBDOTRANSFERASE"/>
    <property type="match status" value="1"/>
</dbReference>
<dbReference type="GO" id="GO:0006777">
    <property type="term" value="P:Mo-molybdopterin cofactor biosynthetic process"/>
    <property type="evidence" value="ECO:0007669"/>
    <property type="project" value="UniProtKB-KW"/>
</dbReference>
<name>A0A0K0D015_ANGCA</name>
<dbReference type="WBParaSite" id="ACAC_0000338101-mRNA-1">
    <property type="protein sequence ID" value="ACAC_0000338101-mRNA-1"/>
    <property type="gene ID" value="ACAC_0000338101"/>
</dbReference>